<gene>
    <name evidence="2" type="ORF">GL263_17220</name>
</gene>
<proteinExistence type="predicted"/>
<dbReference type="Pfam" id="PF02464">
    <property type="entry name" value="CinA"/>
    <property type="match status" value="1"/>
</dbReference>
<organism evidence="2 3">
    <name type="scientific">Streptomyces durbertensis</name>
    <dbReference type="NCBI Taxonomy" id="2448886"/>
    <lineage>
        <taxon>Bacteria</taxon>
        <taxon>Bacillati</taxon>
        <taxon>Actinomycetota</taxon>
        <taxon>Actinomycetes</taxon>
        <taxon>Kitasatosporales</taxon>
        <taxon>Streptomycetaceae</taxon>
        <taxon>Streptomyces</taxon>
    </lineage>
</organism>
<protein>
    <submittedName>
        <fullName evidence="2">CinA family protein</fullName>
    </submittedName>
</protein>
<feature type="domain" description="CinA C-terminal" evidence="1">
    <location>
        <begin position="4"/>
        <end position="155"/>
    </location>
</feature>
<dbReference type="Gene3D" id="3.90.950.20">
    <property type="entry name" value="CinA-like"/>
    <property type="match status" value="1"/>
</dbReference>
<comment type="caution">
    <text evidence="2">The sequence shown here is derived from an EMBL/GenBank/DDBJ whole genome shotgun (WGS) entry which is preliminary data.</text>
</comment>
<dbReference type="InterPro" id="IPR036653">
    <property type="entry name" value="CinA-like_C"/>
</dbReference>
<dbReference type="RefSeq" id="WP_182856616.1">
    <property type="nucleotide sequence ID" value="NZ_WMLF01000261.1"/>
</dbReference>
<reference evidence="3" key="1">
    <citation type="journal article" date="2020" name="Syst. Appl. Microbiol.">
        <title>Streptomyces alkaliterrae sp. nov., isolated from an alkaline soil, and emended descriptions of Streptomyces alkaliphilus, Streptomyces calidiresistens and Streptomyces durbertensis.</title>
        <authorList>
            <person name="Swiecimska M."/>
            <person name="Golinska P."/>
            <person name="Nouioui I."/>
            <person name="Wypij M."/>
            <person name="Rai M."/>
            <person name="Sangal V."/>
            <person name="Goodfellow M."/>
        </authorList>
    </citation>
    <scope>NUCLEOTIDE SEQUENCE [LARGE SCALE GENOMIC DNA]</scope>
    <source>
        <strain evidence="3">DSM 104538</strain>
    </source>
</reference>
<name>A0ABR6EIY7_9ACTN</name>
<evidence type="ECO:0000313" key="3">
    <source>
        <dbReference type="Proteomes" id="UP000766698"/>
    </source>
</evidence>
<dbReference type="InterPro" id="IPR008136">
    <property type="entry name" value="CinA_C"/>
</dbReference>
<dbReference type="EMBL" id="WMLF01000261">
    <property type="protein sequence ID" value="MBB1245298.1"/>
    <property type="molecule type" value="Genomic_DNA"/>
</dbReference>
<dbReference type="NCBIfam" id="TIGR00199">
    <property type="entry name" value="PncC_domain"/>
    <property type="match status" value="1"/>
</dbReference>
<accession>A0ABR6EIY7</accession>
<dbReference type="SUPFAM" id="SSF142433">
    <property type="entry name" value="CinA-like"/>
    <property type="match status" value="1"/>
</dbReference>
<keyword evidence="3" id="KW-1185">Reference proteome</keyword>
<sequence>MADEAAAQAVDLLTRRGQTVAAAESLTGGLVAAELTDAPGASRVFRGSVTAYATDLKASVLGVDQDLLDERGAVDAEVARQMAAGVREALDSDWGVATTGVAGPERQDGQPVGTVFVAVAGPHGRPPVAERLSLDGDRVEIRRKSVRAVLQLLHGELVENAGRSIRNTVGGLDVCSPE</sequence>
<evidence type="ECO:0000259" key="1">
    <source>
        <dbReference type="Pfam" id="PF02464"/>
    </source>
</evidence>
<dbReference type="Proteomes" id="UP000766698">
    <property type="component" value="Unassembled WGS sequence"/>
</dbReference>
<evidence type="ECO:0000313" key="2">
    <source>
        <dbReference type="EMBL" id="MBB1245298.1"/>
    </source>
</evidence>